<sequence length="63" mass="7695">MRVCQQVNHPKTRWKSLNWFQRKKTKVPVYLSYSSDSNPMENLWKEFMIKLCQRGLQSFQCLK</sequence>
<name>A0A3B3Y4V3_9TELE</name>
<accession>A0A3B3Y4V3</accession>
<protein>
    <recommendedName>
        <fullName evidence="3">Tc1-like transposase DDE domain-containing protein</fullName>
    </recommendedName>
</protein>
<dbReference type="Ensembl" id="ENSPMET00000013380.1">
    <property type="protein sequence ID" value="ENSPMEP00000022178.1"/>
    <property type="gene ID" value="ENSPMEG00000002896.1"/>
</dbReference>
<reference evidence="1" key="2">
    <citation type="submission" date="2025-09" db="UniProtKB">
        <authorList>
            <consortium name="Ensembl"/>
        </authorList>
    </citation>
    <scope>IDENTIFICATION</scope>
</reference>
<dbReference type="AlphaFoldDB" id="A0A3B3Y4V3"/>
<evidence type="ECO:0000313" key="2">
    <source>
        <dbReference type="Proteomes" id="UP000261480"/>
    </source>
</evidence>
<evidence type="ECO:0008006" key="3">
    <source>
        <dbReference type="Google" id="ProtNLM"/>
    </source>
</evidence>
<keyword evidence="2" id="KW-1185">Reference proteome</keyword>
<proteinExistence type="predicted"/>
<reference evidence="1" key="1">
    <citation type="submission" date="2025-08" db="UniProtKB">
        <authorList>
            <consortium name="Ensembl"/>
        </authorList>
    </citation>
    <scope>IDENTIFICATION</scope>
</reference>
<dbReference type="Proteomes" id="UP000261480">
    <property type="component" value="Unplaced"/>
</dbReference>
<organism evidence="1 2">
    <name type="scientific">Poecilia mexicana</name>
    <dbReference type="NCBI Taxonomy" id="48701"/>
    <lineage>
        <taxon>Eukaryota</taxon>
        <taxon>Metazoa</taxon>
        <taxon>Chordata</taxon>
        <taxon>Craniata</taxon>
        <taxon>Vertebrata</taxon>
        <taxon>Euteleostomi</taxon>
        <taxon>Actinopterygii</taxon>
        <taxon>Neopterygii</taxon>
        <taxon>Teleostei</taxon>
        <taxon>Neoteleostei</taxon>
        <taxon>Acanthomorphata</taxon>
        <taxon>Ovalentaria</taxon>
        <taxon>Atherinomorphae</taxon>
        <taxon>Cyprinodontiformes</taxon>
        <taxon>Poeciliidae</taxon>
        <taxon>Poeciliinae</taxon>
        <taxon>Poecilia</taxon>
    </lineage>
</organism>
<evidence type="ECO:0000313" key="1">
    <source>
        <dbReference type="Ensembl" id="ENSPMEP00000022178.1"/>
    </source>
</evidence>